<comment type="caution">
    <text evidence="1">The sequence shown here is derived from an EMBL/GenBank/DDBJ whole genome shotgun (WGS) entry which is preliminary data.</text>
</comment>
<sequence length="515" mass="56541">MTETKATPIEAIYDINDGKKEGDHFGNDIGIDGSGVIISSNGFVRWSDNSPDHPRNWSLTRKSYDIGVVATMEFFTTVVSTTGPSAAALARSEYRTEPMVTLLAFTFMYQLGQALGGLVVPPYSEVFGRRKPYIIAGGVFSLFCLLIAVVPSITMVYIGRFITGFASAVPSVVLAGSVEDLFNSRWRVWFVLLWNSLATAGLIFGPILGVYISLNIGWRWIYYISAIVMAALTVATLFIRESRPSLLLAKKVAIIRERTGQDLNFDNPDAVADHTELIEVVLIRPATLLVSEPLVILVTTLSSVSWAIIYLFTEALTDIYKSMGFSKASASLPFLGIGVGVLFSIFPRFFDVRVARKRKECGEPLEPEDKLTGFILAVVSLAIGLWWFAWSIPPAVTTVPWIVPTFGLVFVGFAVNEMAYTLSSYLADSYTVYASSAFAALAFVRAVLSGLMPLVAYAMYGKTSANLATTIIAVLSTLFGVAPYIMMRYSKKLRGSSKFARHSLEVHKRTRIEVD</sequence>
<protein>
    <submittedName>
        <fullName evidence="1">Uncharacterized protein</fullName>
    </submittedName>
</protein>
<keyword evidence="2" id="KW-1185">Reference proteome</keyword>
<evidence type="ECO:0000313" key="2">
    <source>
        <dbReference type="Proteomes" id="UP001153331"/>
    </source>
</evidence>
<reference evidence="1" key="1">
    <citation type="submission" date="2022-11" db="EMBL/GenBank/DDBJ databases">
        <title>Genome Sequence of Boeremia exigua.</title>
        <authorList>
            <person name="Buettner E."/>
        </authorList>
    </citation>
    <scope>NUCLEOTIDE SEQUENCE</scope>
    <source>
        <strain evidence="1">CU02</strain>
    </source>
</reference>
<name>A0ACC2IMI4_9PLEO</name>
<accession>A0ACC2IMI4</accession>
<evidence type="ECO:0000313" key="1">
    <source>
        <dbReference type="EMBL" id="KAJ8116404.1"/>
    </source>
</evidence>
<organism evidence="1 2">
    <name type="scientific">Boeremia exigua</name>
    <dbReference type="NCBI Taxonomy" id="749465"/>
    <lineage>
        <taxon>Eukaryota</taxon>
        <taxon>Fungi</taxon>
        <taxon>Dikarya</taxon>
        <taxon>Ascomycota</taxon>
        <taxon>Pezizomycotina</taxon>
        <taxon>Dothideomycetes</taxon>
        <taxon>Pleosporomycetidae</taxon>
        <taxon>Pleosporales</taxon>
        <taxon>Pleosporineae</taxon>
        <taxon>Didymellaceae</taxon>
        <taxon>Boeremia</taxon>
    </lineage>
</organism>
<gene>
    <name evidence="1" type="ORF">OPT61_g2165</name>
</gene>
<dbReference type="Proteomes" id="UP001153331">
    <property type="component" value="Unassembled WGS sequence"/>
</dbReference>
<proteinExistence type="predicted"/>
<dbReference type="EMBL" id="JAPHNI010000096">
    <property type="protein sequence ID" value="KAJ8116404.1"/>
    <property type="molecule type" value="Genomic_DNA"/>
</dbReference>